<gene>
    <name evidence="3" type="ORF">ICT70_03885</name>
</gene>
<keyword evidence="4" id="KW-1185">Reference proteome</keyword>
<protein>
    <submittedName>
        <fullName evidence="3">DUF4212 domain-containing protein</fullName>
    </submittedName>
</protein>
<dbReference type="Proteomes" id="UP000632828">
    <property type="component" value="Unassembled WGS sequence"/>
</dbReference>
<evidence type="ECO:0000313" key="4">
    <source>
        <dbReference type="Proteomes" id="UP000632828"/>
    </source>
</evidence>
<dbReference type="AlphaFoldDB" id="A0A8J6QMP2"/>
<comment type="caution">
    <text evidence="3">The sequence shown here is derived from an EMBL/GenBank/DDBJ whole genome shotgun (WGS) entry which is preliminary data.</text>
</comment>
<dbReference type="EMBL" id="JACWUN010000003">
    <property type="protein sequence ID" value="MBD1399803.1"/>
    <property type="molecule type" value="Genomic_DNA"/>
</dbReference>
<feature type="domain" description="Sodium symporter small subunit" evidence="2">
    <location>
        <begin position="9"/>
        <end position="83"/>
    </location>
</feature>
<feature type="transmembrane region" description="Helical" evidence="1">
    <location>
        <begin position="50"/>
        <end position="71"/>
    </location>
</feature>
<keyword evidence="1" id="KW-1133">Transmembrane helix</keyword>
<evidence type="ECO:0000256" key="1">
    <source>
        <dbReference type="SAM" id="Phobius"/>
    </source>
</evidence>
<feature type="transmembrane region" description="Helical" evidence="1">
    <location>
        <begin position="17"/>
        <end position="38"/>
    </location>
</feature>
<dbReference type="Pfam" id="PF13937">
    <property type="entry name" value="DUF4212"/>
    <property type="match status" value="1"/>
</dbReference>
<dbReference type="PROSITE" id="PS51257">
    <property type="entry name" value="PROKAR_LIPOPROTEIN"/>
    <property type="match status" value="1"/>
</dbReference>
<proteinExistence type="predicted"/>
<dbReference type="InterPro" id="IPR019886">
    <property type="entry name" value="Na_symporter_ssu"/>
</dbReference>
<accession>A0A8J6QMP2</accession>
<organism evidence="3 4">
    <name type="scientific">Pelovirga terrestris</name>
    <dbReference type="NCBI Taxonomy" id="2771352"/>
    <lineage>
        <taxon>Bacteria</taxon>
        <taxon>Pseudomonadati</taxon>
        <taxon>Thermodesulfobacteriota</taxon>
        <taxon>Desulfuromonadia</taxon>
        <taxon>Geobacterales</taxon>
        <taxon>Geobacteraceae</taxon>
        <taxon>Pelovirga</taxon>
    </lineage>
</organism>
<dbReference type="NCBIfam" id="TIGR03647">
    <property type="entry name" value="Na_symport_sm"/>
    <property type="match status" value="1"/>
</dbReference>
<keyword evidence="1" id="KW-0472">Membrane</keyword>
<evidence type="ECO:0000259" key="2">
    <source>
        <dbReference type="Pfam" id="PF13937"/>
    </source>
</evidence>
<name>A0A8J6QMP2_9BACT</name>
<reference evidence="3" key="1">
    <citation type="submission" date="2020-09" db="EMBL/GenBank/DDBJ databases">
        <title>Pelobacter alkaliphilus sp. nov., a novel anaerobic arsenate-reducing bacterium from terrestrial mud volcano.</title>
        <authorList>
            <person name="Khomyakova M.A."/>
            <person name="Merkel A.Y."/>
            <person name="Slobodkin A.I."/>
        </authorList>
    </citation>
    <scope>NUCLEOTIDE SEQUENCE</scope>
    <source>
        <strain evidence="3">M08fum</strain>
    </source>
</reference>
<sequence length="86" mass="10344">MDREQQLHSYWKETLKYVFILLSVWFTASCLFGVLLVEQLDHFNLFGFPLGFWFANQGSLLIFCILILVYVRLMNHLDQKYDVYED</sequence>
<keyword evidence="1" id="KW-0812">Transmembrane</keyword>
<evidence type="ECO:0000313" key="3">
    <source>
        <dbReference type="EMBL" id="MBD1399803.1"/>
    </source>
</evidence>
<dbReference type="RefSeq" id="WP_191154070.1">
    <property type="nucleotide sequence ID" value="NZ_JACWUN010000003.1"/>
</dbReference>